<keyword evidence="12 19" id="KW-0833">Ubl conjugation pathway</keyword>
<dbReference type="PROSITE" id="PS50053">
    <property type="entry name" value="UBIQUITIN_2"/>
    <property type="match status" value="1"/>
</dbReference>
<dbReference type="EC" id="2.3.2.31" evidence="5 19"/>
<dbReference type="FunCoup" id="A0A1S4G862">
    <property type="interactions" value="745"/>
</dbReference>
<dbReference type="SMART" id="SM00213">
    <property type="entry name" value="UBQ"/>
    <property type="match status" value="1"/>
</dbReference>
<dbReference type="FunFam" id="2.20.25.20:FF:000008">
    <property type="entry name" value="E3 ubiquitin-protein ligase parkin"/>
    <property type="match status" value="1"/>
</dbReference>
<dbReference type="CDD" id="cd16627">
    <property type="entry name" value="RING-HC_RBR_parkin"/>
    <property type="match status" value="1"/>
</dbReference>
<keyword evidence="14 19" id="KW-0832">Ubl conjugation</keyword>
<dbReference type="PROSITE" id="PS51873">
    <property type="entry name" value="TRIAD"/>
    <property type="match status" value="1"/>
</dbReference>
<evidence type="ECO:0000313" key="21">
    <source>
        <dbReference type="Proteomes" id="UP000008820"/>
    </source>
</evidence>
<evidence type="ECO:0000256" key="6">
    <source>
        <dbReference type="ARBA" id="ARBA00022490"/>
    </source>
</evidence>
<keyword evidence="21" id="KW-1185">Reference proteome</keyword>
<dbReference type="OrthoDB" id="1431934at2759"/>
<dbReference type="InterPro" id="IPR000626">
    <property type="entry name" value="Ubiquitin-like_dom"/>
</dbReference>
<dbReference type="InterPro" id="IPR013083">
    <property type="entry name" value="Znf_RING/FYVE/PHD"/>
</dbReference>
<evidence type="ECO:0000256" key="2">
    <source>
        <dbReference type="ARBA" id="ARBA00004173"/>
    </source>
</evidence>
<dbReference type="Gene3D" id="1.20.120.1750">
    <property type="match status" value="1"/>
</dbReference>
<evidence type="ECO:0000256" key="19">
    <source>
        <dbReference type="PIRNR" id="PIRNR037880"/>
    </source>
</evidence>
<keyword evidence="16 19" id="KW-0496">Mitochondrion</keyword>
<comment type="pathway">
    <text evidence="4 19">Protein modification; protein ubiquitination.</text>
</comment>
<dbReference type="GO" id="GO:0005829">
    <property type="term" value="C:cytosol"/>
    <property type="evidence" value="ECO:0007669"/>
    <property type="project" value="UniProtKB-SubCell"/>
</dbReference>
<dbReference type="Pfam" id="PF17976">
    <property type="entry name" value="zf-RING_12"/>
    <property type="match status" value="1"/>
</dbReference>
<evidence type="ECO:0000256" key="5">
    <source>
        <dbReference type="ARBA" id="ARBA00012251"/>
    </source>
</evidence>
<reference evidence="20" key="2">
    <citation type="submission" date="2020-05" db="UniProtKB">
        <authorList>
            <consortium name="EnsemblMetazoa"/>
        </authorList>
    </citation>
    <scope>IDENTIFICATION</scope>
    <source>
        <strain evidence="20">LVP_AGWG</strain>
    </source>
</reference>
<evidence type="ECO:0000256" key="8">
    <source>
        <dbReference type="ARBA" id="ARBA00022679"/>
    </source>
</evidence>
<accession>A0A1S4G862</accession>
<evidence type="ECO:0000256" key="11">
    <source>
        <dbReference type="ARBA" id="ARBA00022771"/>
    </source>
</evidence>
<dbReference type="Gene3D" id="2.20.25.20">
    <property type="match status" value="1"/>
</dbReference>
<dbReference type="EnsemblMetazoa" id="AAEL018318-RA">
    <property type="protein sequence ID" value="AAEL018318-PA"/>
    <property type="gene ID" value="AAEL018318"/>
</dbReference>
<sequence>MFDIVNFFKNLIYNMLAIFSFGRKKLSNTLSIYVKTNTGNTLSVDLEPHMDIKDVKEIVAPQLGLAPGELKIIFAGKELSDTITISECDLGQQSIIHAVKARTIPKKVNNGKTLLESPISEETLEESTSTKPLCETLTDLQMTEVNEKPGSPARERRKAHFFVYCSQCEKVCTGKLRVRCGICKSGAFTVHRDPACWDDVLKKKRITGHCENYEIPCVENELGDPPFTEFYFKCSEHSSGGEKDFAAPLNLIKTNHKDIPCIACTDTSDTVLVFPCEAGHVTCLDCFRQYCVSRLLERQFLEHPSGGYTLQCPVGCESSYIEDVHHFKLLSKEQYERYQRFATEEFVLRNGGVLCPQPGCGMGLLVDPECKRIQCQNGCGFVFCRNCLQGYHIGECLETPQPNAGAAPNYTIDPLRASEARWDEASKIAIKVTTKPCPQCRTATERDGGCMHMVCTRFGCGFEWCWVCQTPWTRDCMAAHWFG</sequence>
<protein>
    <recommendedName>
        <fullName evidence="18 19">E3 ubiquitin-protein ligase parkin</fullName>
        <ecNumber evidence="5 19">2.3.2.31</ecNumber>
    </recommendedName>
</protein>
<comment type="similarity">
    <text evidence="17 19">Belongs to the RBR family. Parkin subfamily.</text>
</comment>
<dbReference type="GO" id="GO:0005739">
    <property type="term" value="C:mitochondrion"/>
    <property type="evidence" value="ECO:0007669"/>
    <property type="project" value="UniProtKB-SubCell"/>
</dbReference>
<dbReference type="InterPro" id="IPR047536">
    <property type="entry name" value="Rcat_RBR_parkin"/>
</dbReference>
<dbReference type="InterPro" id="IPR041565">
    <property type="entry name" value="Parkin_Znf-RING"/>
</dbReference>
<dbReference type="PIRSF" id="PIRSF037880">
    <property type="entry name" value="Parkin"/>
    <property type="match status" value="1"/>
</dbReference>
<evidence type="ECO:0000256" key="10">
    <source>
        <dbReference type="ARBA" id="ARBA00022737"/>
    </source>
</evidence>
<evidence type="ECO:0000256" key="13">
    <source>
        <dbReference type="ARBA" id="ARBA00022833"/>
    </source>
</evidence>
<dbReference type="Gene3D" id="3.30.40.10">
    <property type="entry name" value="Zinc/RING finger domain, C3HC4 (zinc finger)"/>
    <property type="match status" value="1"/>
</dbReference>
<evidence type="ECO:0000256" key="15">
    <source>
        <dbReference type="ARBA" id="ARBA00023006"/>
    </source>
</evidence>
<dbReference type="UniPathway" id="UPA00143"/>
<dbReference type="Proteomes" id="UP000008820">
    <property type="component" value="Chromosome 2"/>
</dbReference>
<evidence type="ECO:0000256" key="7">
    <source>
        <dbReference type="ARBA" id="ARBA00022553"/>
    </source>
</evidence>
<evidence type="ECO:0000256" key="18">
    <source>
        <dbReference type="ARBA" id="ARBA00029536"/>
    </source>
</evidence>
<dbReference type="GO" id="GO:0000423">
    <property type="term" value="P:mitophagy"/>
    <property type="evidence" value="ECO:0007669"/>
    <property type="project" value="UniProtKB-ARBA"/>
</dbReference>
<keyword evidence="15 19" id="KW-0072">Autophagy</keyword>
<dbReference type="InterPro" id="IPR002867">
    <property type="entry name" value="IBR_dom"/>
</dbReference>
<dbReference type="InterPro" id="IPR054694">
    <property type="entry name" value="Parkin-like_IBR"/>
</dbReference>
<keyword evidence="10" id="KW-0677">Repeat</keyword>
<evidence type="ECO:0000256" key="1">
    <source>
        <dbReference type="ARBA" id="ARBA00001798"/>
    </source>
</evidence>
<dbReference type="InterPro" id="IPR029071">
    <property type="entry name" value="Ubiquitin-like_domsf"/>
</dbReference>
<dbReference type="SUPFAM" id="SSF54236">
    <property type="entry name" value="Ubiquitin-like"/>
    <property type="match status" value="1"/>
</dbReference>
<evidence type="ECO:0000256" key="4">
    <source>
        <dbReference type="ARBA" id="ARBA00004906"/>
    </source>
</evidence>
<dbReference type="SMR" id="A0A1S4G862"/>
<comment type="subunit">
    <text evidence="19">Forms an E3 ubiquitin ligase complex.</text>
</comment>
<dbReference type="CDD" id="cd21382">
    <property type="entry name" value="RING0_parkin"/>
    <property type="match status" value="1"/>
</dbReference>
<dbReference type="PANTHER" id="PTHR11685">
    <property type="entry name" value="RBR FAMILY RING FINGER AND IBR DOMAIN-CONTAINING"/>
    <property type="match status" value="1"/>
</dbReference>
<gene>
    <name evidence="20" type="primary">5564457</name>
</gene>
<dbReference type="InterPro" id="IPR044066">
    <property type="entry name" value="TRIAD_supradom"/>
</dbReference>
<evidence type="ECO:0000256" key="9">
    <source>
        <dbReference type="ARBA" id="ARBA00022723"/>
    </source>
</evidence>
<evidence type="ECO:0000313" key="20">
    <source>
        <dbReference type="EnsemblMetazoa" id="AAEL018318-PA"/>
    </source>
</evidence>
<evidence type="ECO:0000256" key="12">
    <source>
        <dbReference type="ARBA" id="ARBA00022786"/>
    </source>
</evidence>
<dbReference type="GO" id="GO:1902532">
    <property type="term" value="P:negative regulation of intracellular signal transduction"/>
    <property type="evidence" value="ECO:0007669"/>
    <property type="project" value="UniProtKB-ARBA"/>
</dbReference>
<dbReference type="GO" id="GO:0016567">
    <property type="term" value="P:protein ubiquitination"/>
    <property type="evidence" value="ECO:0007669"/>
    <property type="project" value="UniProtKB-UniRule"/>
</dbReference>
<dbReference type="Pfam" id="PF22605">
    <property type="entry name" value="IBR_2"/>
    <property type="match status" value="1"/>
</dbReference>
<dbReference type="GO" id="GO:0061630">
    <property type="term" value="F:ubiquitin protein ligase activity"/>
    <property type="evidence" value="ECO:0007669"/>
    <property type="project" value="UniProtKB-EC"/>
</dbReference>
<dbReference type="AlphaFoldDB" id="A0A1S4G862"/>
<dbReference type="FunFam" id="1.20.120.1750:FF:000009">
    <property type="entry name" value="E3 ubiquitin-protein ligase parkin"/>
    <property type="match status" value="1"/>
</dbReference>
<dbReference type="GO" id="GO:0009896">
    <property type="term" value="P:positive regulation of catabolic process"/>
    <property type="evidence" value="ECO:0007669"/>
    <property type="project" value="UniProtKB-ARBA"/>
</dbReference>
<name>A0A1S4G862_AEDAE</name>
<evidence type="ECO:0000256" key="17">
    <source>
        <dbReference type="ARBA" id="ARBA00029442"/>
    </source>
</evidence>
<comment type="function">
    <text evidence="19">Functions within a multiprotein E3 ubiquitin ligase complex, catalyzing the covalent attachment of ubiquitin moieties onto substrate proteins.</text>
</comment>
<evidence type="ECO:0000256" key="3">
    <source>
        <dbReference type="ARBA" id="ARBA00004514"/>
    </source>
</evidence>
<evidence type="ECO:0000256" key="16">
    <source>
        <dbReference type="ARBA" id="ARBA00023128"/>
    </source>
</evidence>
<dbReference type="GO" id="GO:0006950">
    <property type="term" value="P:response to stress"/>
    <property type="evidence" value="ECO:0007669"/>
    <property type="project" value="UniProtKB-ARBA"/>
</dbReference>
<dbReference type="InterPro" id="IPR047534">
    <property type="entry name" value="BRcat_RBR_parkin"/>
</dbReference>
<dbReference type="InterPro" id="IPR003977">
    <property type="entry name" value="Parkin"/>
</dbReference>
<dbReference type="GO" id="GO:0022603">
    <property type="term" value="P:regulation of anatomical structure morphogenesis"/>
    <property type="evidence" value="ECO:0007669"/>
    <property type="project" value="UniProtKB-ARBA"/>
</dbReference>
<dbReference type="VEuPathDB" id="VectorBase:AAEL018318"/>
<reference evidence="20 21" key="1">
    <citation type="submission" date="2017-06" db="EMBL/GenBank/DDBJ databases">
        <title>Aedes aegypti genome working group (AGWG) sequencing and assembly.</title>
        <authorList>
            <consortium name="Aedes aegypti Genome Working Group (AGWG)"/>
            <person name="Matthews B.J."/>
        </authorList>
    </citation>
    <scope>NUCLEOTIDE SEQUENCE [LARGE SCALE GENOMIC DNA]</scope>
    <source>
        <strain evidence="20 21">LVP_AGWG</strain>
    </source>
</reference>
<keyword evidence="9 19" id="KW-0479">Metal-binding</keyword>
<comment type="subcellular location">
    <subcellularLocation>
        <location evidence="3">Cytoplasm</location>
        <location evidence="3">Cytosol</location>
    </subcellularLocation>
    <subcellularLocation>
        <location evidence="2 19">Mitochondrion</location>
    </subcellularLocation>
</comment>
<dbReference type="InterPro" id="IPR041170">
    <property type="entry name" value="Znf-RING_14"/>
</dbReference>
<keyword evidence="11" id="KW-0863">Zinc-finger</keyword>
<dbReference type="PRINTS" id="PR01475">
    <property type="entry name" value="PARKIN"/>
</dbReference>
<proteinExistence type="inferred from homology"/>
<dbReference type="SMART" id="SM00647">
    <property type="entry name" value="IBR"/>
    <property type="match status" value="2"/>
</dbReference>
<dbReference type="Gene3D" id="3.10.20.90">
    <property type="entry name" value="Phosphatidylinositol 3-kinase Catalytic Subunit, Chain A, domain 1"/>
    <property type="match status" value="1"/>
</dbReference>
<dbReference type="GO" id="GO:0000151">
    <property type="term" value="C:ubiquitin ligase complex"/>
    <property type="evidence" value="ECO:0007669"/>
    <property type="project" value="UniProtKB-UniRule"/>
</dbReference>
<dbReference type="CDD" id="cd20340">
    <property type="entry name" value="BRcat_RBR_parkin"/>
    <property type="match status" value="1"/>
</dbReference>
<keyword evidence="13 19" id="KW-0862">Zinc</keyword>
<comment type="catalytic activity">
    <reaction evidence="1 19">
        <text>[E2 ubiquitin-conjugating enzyme]-S-ubiquitinyl-L-cysteine + [acceptor protein]-L-lysine = [E2 ubiquitin-conjugating enzyme]-L-cysteine + [acceptor protein]-N(6)-ubiquitinyl-L-lysine.</text>
        <dbReference type="EC" id="2.3.2.31"/>
    </reaction>
</comment>
<dbReference type="Pfam" id="PF17978">
    <property type="entry name" value="zf-RING_14"/>
    <property type="match status" value="1"/>
</dbReference>
<dbReference type="GO" id="GO:0008270">
    <property type="term" value="F:zinc ion binding"/>
    <property type="evidence" value="ECO:0007669"/>
    <property type="project" value="UniProtKB-KW"/>
</dbReference>
<organism evidence="20 21">
    <name type="scientific">Aedes aegypti</name>
    <name type="common">Yellowfever mosquito</name>
    <name type="synonym">Culex aegypti</name>
    <dbReference type="NCBI Taxonomy" id="7159"/>
    <lineage>
        <taxon>Eukaryota</taxon>
        <taxon>Metazoa</taxon>
        <taxon>Ecdysozoa</taxon>
        <taxon>Arthropoda</taxon>
        <taxon>Hexapoda</taxon>
        <taxon>Insecta</taxon>
        <taxon>Pterygota</taxon>
        <taxon>Neoptera</taxon>
        <taxon>Endopterygota</taxon>
        <taxon>Diptera</taxon>
        <taxon>Nematocera</taxon>
        <taxon>Culicoidea</taxon>
        <taxon>Culicidae</taxon>
        <taxon>Culicinae</taxon>
        <taxon>Aedini</taxon>
        <taxon>Aedes</taxon>
        <taxon>Stegomyia</taxon>
    </lineage>
</organism>
<dbReference type="CDD" id="cd20357">
    <property type="entry name" value="Rcat_RBR_parkin"/>
    <property type="match status" value="1"/>
</dbReference>
<keyword evidence="8" id="KW-0808">Transferase</keyword>
<dbReference type="Pfam" id="PF00240">
    <property type="entry name" value="ubiquitin"/>
    <property type="match status" value="1"/>
</dbReference>
<keyword evidence="7" id="KW-0597">Phosphoprotein</keyword>
<dbReference type="InterPro" id="IPR047535">
    <property type="entry name" value="RING-HC_RBR_parkin"/>
</dbReference>
<dbReference type="SUPFAM" id="SSF57850">
    <property type="entry name" value="RING/U-box"/>
    <property type="match status" value="3"/>
</dbReference>
<dbReference type="InParanoid" id="A0A1S4G862"/>
<keyword evidence="6" id="KW-0963">Cytoplasm</keyword>
<dbReference type="InterPro" id="IPR031127">
    <property type="entry name" value="E3_UB_ligase_RBR"/>
</dbReference>
<evidence type="ECO:0000256" key="14">
    <source>
        <dbReference type="ARBA" id="ARBA00022843"/>
    </source>
</evidence>